<feature type="region of interest" description="Disordered" evidence="1">
    <location>
        <begin position="1"/>
        <end position="81"/>
    </location>
</feature>
<protein>
    <submittedName>
        <fullName evidence="3">Putative Fe-S oxidoreductase</fullName>
    </submittedName>
</protein>
<feature type="compositionally biased region" description="Low complexity" evidence="1">
    <location>
        <begin position="444"/>
        <end position="470"/>
    </location>
</feature>
<reference evidence="3 4" key="1">
    <citation type="submission" date="2015-08" db="EMBL/GenBank/DDBJ databases">
        <authorList>
            <person name="Babu N.S."/>
            <person name="Beckwith C.J."/>
            <person name="Beseler K.G."/>
            <person name="Brison A."/>
            <person name="Carone J.V."/>
            <person name="Caskin T.P."/>
            <person name="Diamond M."/>
            <person name="Durham M.E."/>
            <person name="Foxe J.M."/>
            <person name="Go M."/>
            <person name="Henderson B.A."/>
            <person name="Jones I.B."/>
            <person name="McGettigan J.A."/>
            <person name="Micheletti S.J."/>
            <person name="Nasrallah M.E."/>
            <person name="Ortiz D."/>
            <person name="Piller C.R."/>
            <person name="Privatt S.R."/>
            <person name="Schneider S.L."/>
            <person name="Sharp S."/>
            <person name="Smith T.C."/>
            <person name="Stanton J.D."/>
            <person name="Ullery H.E."/>
            <person name="Wilson R.J."/>
            <person name="Serrano M.G."/>
            <person name="Buck G."/>
            <person name="Lee V."/>
            <person name="Wang Y."/>
            <person name="Carvalho R."/>
            <person name="Voegtly L."/>
            <person name="Shi R."/>
            <person name="Duckworth R."/>
            <person name="Johnson A."/>
            <person name="Loviza R."/>
            <person name="Walstead R."/>
            <person name="Shah Z."/>
            <person name="Kiflezghi M."/>
            <person name="Wade K."/>
            <person name="Ball S.L."/>
            <person name="Bradley K.W."/>
            <person name="Asai D.J."/>
            <person name="Bowman C.A."/>
            <person name="Russell D.A."/>
            <person name="Pope W.H."/>
            <person name="Jacobs-Sera D."/>
            <person name="Hendrix R.W."/>
            <person name="Hatfull G.F."/>
        </authorList>
    </citation>
    <scope>NUCLEOTIDE SEQUENCE [LARGE SCALE GENOMIC DNA]</scope>
    <source>
        <strain evidence="3 4">DSM 27648</strain>
    </source>
</reference>
<proteinExistence type="predicted"/>
<evidence type="ECO:0000313" key="3">
    <source>
        <dbReference type="EMBL" id="AKU98983.1"/>
    </source>
</evidence>
<feature type="region of interest" description="Disordered" evidence="1">
    <location>
        <begin position="383"/>
        <end position="409"/>
    </location>
</feature>
<feature type="region of interest" description="Disordered" evidence="1">
    <location>
        <begin position="444"/>
        <end position="501"/>
    </location>
</feature>
<evidence type="ECO:0000256" key="2">
    <source>
        <dbReference type="SAM" id="Phobius"/>
    </source>
</evidence>
<organism evidence="3 4">
    <name type="scientific">Labilithrix luteola</name>
    <dbReference type="NCBI Taxonomy" id="1391654"/>
    <lineage>
        <taxon>Bacteria</taxon>
        <taxon>Pseudomonadati</taxon>
        <taxon>Myxococcota</taxon>
        <taxon>Polyangia</taxon>
        <taxon>Polyangiales</taxon>
        <taxon>Labilitrichaceae</taxon>
        <taxon>Labilithrix</taxon>
    </lineage>
</organism>
<gene>
    <name evidence="3" type="ORF">AKJ09_05647</name>
</gene>
<feature type="region of interest" description="Disordered" evidence="1">
    <location>
        <begin position="311"/>
        <end position="330"/>
    </location>
</feature>
<feature type="compositionally biased region" description="Low complexity" evidence="1">
    <location>
        <begin position="215"/>
        <end position="229"/>
    </location>
</feature>
<accession>A0A0K1PZN1</accession>
<keyword evidence="2" id="KW-1133">Transmembrane helix</keyword>
<evidence type="ECO:0000313" key="4">
    <source>
        <dbReference type="Proteomes" id="UP000064967"/>
    </source>
</evidence>
<evidence type="ECO:0000256" key="1">
    <source>
        <dbReference type="SAM" id="MobiDB-lite"/>
    </source>
</evidence>
<sequence length="629" mass="61779">MGGERPRTSSEATNVNGDNKDEAGFDPNGADLEEDDNPWGDGEGGERTVATTAPAFDSNVPLPITAPPPGARPASAKPAALARPATAIGLGAVPPRVGGAPGTSGAGVARPATLAFESKPAAPTFAAERAAGSQAKAAGLGATRMGTGGAPSTLGPKPGAIPAPSKASPLASTTGIGGVGVAGAVKPANAPNSPGALPLPSKKATMMMGAPVPAPESAAPAAPISGPKAVAAPSSRTPSAVSKVSRFDRVPSLVSEEEADDENPTMAIPSAVAMLAVEAAAQDTRAAITAIPAPPPLSLASTAFADSPYAAVHSPAGHPPVLGQSEPEETTRAVSREELLRHQDAHVVVGGGAEGDESTLAVPSTANSAARAVPLGFAETLGPSMANAESPTVRPLPGQDASASASAPAQARAPGVFAWGREPDPRAEIDPLVASEIYDPLVSQPPASFASSPSASGPLSGQPGPHGMHGMPPPPMPYGTGPTGATGLHGAAPSPSLMQGGMGAMNQAAPMQPNMQPGMQQPMPSIHGIANVSGHGWPSGNMPAHAPPPGPGWMQGPPHGAPQGQLPHGAYDPRAQAAMQARGPAPVGPGVGGGAGGKVSPQLIALVAVGVVCVAIFIVGLVLFFTTKF</sequence>
<feature type="compositionally biased region" description="Low complexity" evidence="1">
    <location>
        <begin position="72"/>
        <end position="81"/>
    </location>
</feature>
<dbReference type="Proteomes" id="UP000064967">
    <property type="component" value="Chromosome"/>
</dbReference>
<dbReference type="EMBL" id="CP012333">
    <property type="protein sequence ID" value="AKU98983.1"/>
    <property type="molecule type" value="Genomic_DNA"/>
</dbReference>
<dbReference type="STRING" id="1391654.AKJ09_05647"/>
<feature type="region of interest" description="Disordered" evidence="1">
    <location>
        <begin position="124"/>
        <end position="237"/>
    </location>
</feature>
<dbReference type="KEGG" id="llu:AKJ09_05647"/>
<keyword evidence="2" id="KW-0812">Transmembrane</keyword>
<dbReference type="AlphaFoldDB" id="A0A0K1PZN1"/>
<keyword evidence="4" id="KW-1185">Reference proteome</keyword>
<name>A0A0K1PZN1_9BACT</name>
<feature type="transmembrane region" description="Helical" evidence="2">
    <location>
        <begin position="603"/>
        <end position="625"/>
    </location>
</feature>
<keyword evidence="2" id="KW-0472">Membrane</keyword>